<dbReference type="Proteomes" id="UP000654345">
    <property type="component" value="Unassembled WGS sequence"/>
</dbReference>
<sequence length="266" mass="29951">MEISRVKSRAALALVLHLYLNGTASLADGEACALLGITSRTSVWSARKELVELGYITAERSPSGYVYRLTEPVSQEPAIEQEEEPIEIDPLDKLAADIDAMDATGTAHQPYSPAGRRRIKLMGFIERVMNTVLPEEKPFKEEQRRALAAAAEKNTAAEMGPAMLLLTMIRRYSVGNVEKFRPNMFAYINKMVTTEGTEAAPKPPQQQQQQQPRPPFKKPFNGNEDGLSDDELRKIQLQHIEADRVKYAHLLKLPRKRPKWQLEEGE</sequence>
<feature type="chain" id="PRO_5047282202" description="Helix-turn-helix domain-containing protein" evidence="2">
    <location>
        <begin position="28"/>
        <end position="266"/>
    </location>
</feature>
<evidence type="ECO:0000256" key="2">
    <source>
        <dbReference type="SAM" id="SignalP"/>
    </source>
</evidence>
<keyword evidence="2" id="KW-0732">Signal</keyword>
<feature type="signal peptide" evidence="2">
    <location>
        <begin position="1"/>
        <end position="27"/>
    </location>
</feature>
<feature type="region of interest" description="Disordered" evidence="1">
    <location>
        <begin position="196"/>
        <end position="234"/>
    </location>
</feature>
<protein>
    <recommendedName>
        <fullName evidence="5">Helix-turn-helix domain-containing protein</fullName>
    </recommendedName>
</protein>
<gene>
    <name evidence="3" type="ORF">KSB_39700</name>
</gene>
<dbReference type="EMBL" id="BNJG01000001">
    <property type="protein sequence ID" value="GHO55495.1"/>
    <property type="molecule type" value="Genomic_DNA"/>
</dbReference>
<evidence type="ECO:0008006" key="5">
    <source>
        <dbReference type="Google" id="ProtNLM"/>
    </source>
</evidence>
<organism evidence="3 4">
    <name type="scientific">Ktedonobacter robiniae</name>
    <dbReference type="NCBI Taxonomy" id="2778365"/>
    <lineage>
        <taxon>Bacteria</taxon>
        <taxon>Bacillati</taxon>
        <taxon>Chloroflexota</taxon>
        <taxon>Ktedonobacteria</taxon>
        <taxon>Ktedonobacterales</taxon>
        <taxon>Ktedonobacteraceae</taxon>
        <taxon>Ktedonobacter</taxon>
    </lineage>
</organism>
<evidence type="ECO:0000256" key="1">
    <source>
        <dbReference type="SAM" id="MobiDB-lite"/>
    </source>
</evidence>
<evidence type="ECO:0000313" key="4">
    <source>
        <dbReference type="Proteomes" id="UP000654345"/>
    </source>
</evidence>
<comment type="caution">
    <text evidence="3">The sequence shown here is derived from an EMBL/GenBank/DDBJ whole genome shotgun (WGS) entry which is preliminary data.</text>
</comment>
<accession>A0ABQ3USY1</accession>
<keyword evidence="4" id="KW-1185">Reference proteome</keyword>
<proteinExistence type="predicted"/>
<reference evidence="3 4" key="1">
    <citation type="journal article" date="2021" name="Int. J. Syst. Evol. Microbiol.">
        <title>Reticulibacter mediterranei gen. nov., sp. nov., within the new family Reticulibacteraceae fam. nov., and Ktedonospora formicarum gen. nov., sp. nov., Ktedonobacter robiniae sp. nov., Dictyobacter formicarum sp. nov. and Dictyobacter arantiisoli sp. nov., belonging to the class Ktedonobacteria.</title>
        <authorList>
            <person name="Yabe S."/>
            <person name="Zheng Y."/>
            <person name="Wang C.M."/>
            <person name="Sakai Y."/>
            <person name="Abe K."/>
            <person name="Yokota A."/>
            <person name="Donadio S."/>
            <person name="Cavaletti L."/>
            <person name="Monciardini P."/>
        </authorList>
    </citation>
    <scope>NUCLEOTIDE SEQUENCE [LARGE SCALE GENOMIC DNA]</scope>
    <source>
        <strain evidence="3 4">SOSP1-30</strain>
    </source>
</reference>
<dbReference type="RefSeq" id="WP_201372072.1">
    <property type="nucleotide sequence ID" value="NZ_BNJG01000001.1"/>
</dbReference>
<evidence type="ECO:0000313" key="3">
    <source>
        <dbReference type="EMBL" id="GHO55495.1"/>
    </source>
</evidence>
<name>A0ABQ3USY1_9CHLR</name>